<proteinExistence type="predicted"/>
<reference evidence="1 2" key="1">
    <citation type="submission" date="2018-10" db="EMBL/GenBank/DDBJ databases">
        <title>Co-occurring genomic capacity for anaerobic methane metabolism and dissimilatory sulfite reduction discovered in the Korarchaeota.</title>
        <authorList>
            <person name="Mckay L.J."/>
            <person name="Dlakic M."/>
            <person name="Fields M.W."/>
            <person name="Delmont T.O."/>
            <person name="Eren A.M."/>
            <person name="Jay Z.J."/>
            <person name="Klingelsmith K.B."/>
            <person name="Rusch D.B."/>
            <person name="Inskeep W.P."/>
        </authorList>
    </citation>
    <scope>NUCLEOTIDE SEQUENCE [LARGE SCALE GENOMIC DNA]</scope>
    <source>
        <strain evidence="1 2">MDKW</strain>
    </source>
</reference>
<name>A0A3R9PNP9_9CREN</name>
<dbReference type="EMBL" id="RCOS01000022">
    <property type="protein sequence ID" value="RSN78286.1"/>
    <property type="molecule type" value="Genomic_DNA"/>
</dbReference>
<organism evidence="1 2">
    <name type="scientific">Candidatus Methanodesulfokora washburnensis</name>
    <dbReference type="NCBI Taxonomy" id="2478471"/>
    <lineage>
        <taxon>Archaea</taxon>
        <taxon>Thermoproteota</taxon>
        <taxon>Candidatus Korarchaeia</taxon>
        <taxon>Candidatus Korarchaeia incertae sedis</taxon>
        <taxon>Candidatus Methanodesulfokora</taxon>
    </lineage>
</organism>
<keyword evidence="2" id="KW-1185">Reference proteome</keyword>
<evidence type="ECO:0000313" key="2">
    <source>
        <dbReference type="Proteomes" id="UP000277582"/>
    </source>
</evidence>
<dbReference type="Proteomes" id="UP000277582">
    <property type="component" value="Unassembled WGS sequence"/>
</dbReference>
<evidence type="ECO:0000313" key="1">
    <source>
        <dbReference type="EMBL" id="RSN78286.1"/>
    </source>
</evidence>
<accession>A0A3R9PNP9</accession>
<protein>
    <submittedName>
        <fullName evidence="1">Uncharacterized protein</fullName>
    </submittedName>
</protein>
<sequence length="140" mass="15983">MKNLKVSFFKSLQSFQKVRQRVLKKEGIGGRGDDMTDVRSSCIGAPLLYKLYGRGLFSEPTRTSIIGVAYSVFREGGQGMGISLKLYNKRRQERASFYFNVLCFSILRSIISTLRLENLYRLGSHTKLEILFFLKLRGGI</sequence>
<comment type="caution">
    <text evidence="1">The sequence shown here is derived from an EMBL/GenBank/DDBJ whole genome shotgun (WGS) entry which is preliminary data.</text>
</comment>
<gene>
    <name evidence="1" type="ORF">D6D85_01365</name>
</gene>
<dbReference type="AlphaFoldDB" id="A0A3R9PNP9"/>